<dbReference type="InterPro" id="IPR015366">
    <property type="entry name" value="S53_propep"/>
</dbReference>
<protein>
    <submittedName>
        <fullName evidence="10">Kumamolisin</fullName>
    </submittedName>
</protein>
<evidence type="ECO:0000256" key="1">
    <source>
        <dbReference type="ARBA" id="ARBA00001913"/>
    </source>
</evidence>
<keyword evidence="4 8" id="KW-0378">Hydrolase</keyword>
<dbReference type="PANTHER" id="PTHR14218">
    <property type="entry name" value="PROTEASE S8 TRIPEPTIDYL PEPTIDASE I CLN2"/>
    <property type="match status" value="1"/>
</dbReference>
<evidence type="ECO:0000256" key="3">
    <source>
        <dbReference type="ARBA" id="ARBA00022723"/>
    </source>
</evidence>
<keyword evidence="7" id="KW-0865">Zymogen</keyword>
<dbReference type="InterPro" id="IPR000209">
    <property type="entry name" value="Peptidase_S8/S53_dom"/>
</dbReference>
<evidence type="ECO:0000313" key="11">
    <source>
        <dbReference type="Proteomes" id="UP001244552"/>
    </source>
</evidence>
<keyword evidence="3" id="KW-0479">Metal-binding</keyword>
<dbReference type="Proteomes" id="UP001244552">
    <property type="component" value="Unassembled WGS sequence"/>
</dbReference>
<dbReference type="PANTHER" id="PTHR14218:SF15">
    <property type="entry name" value="TRIPEPTIDYL-PEPTIDASE 1"/>
    <property type="match status" value="1"/>
</dbReference>
<comment type="caution">
    <text evidence="8">Lacks conserved residue(s) required for the propagation of feature annotation.</text>
</comment>
<dbReference type="SUPFAM" id="SSF54897">
    <property type="entry name" value="Protease propeptides/inhibitors"/>
    <property type="match status" value="1"/>
</dbReference>
<evidence type="ECO:0000256" key="4">
    <source>
        <dbReference type="ARBA" id="ARBA00022801"/>
    </source>
</evidence>
<evidence type="ECO:0000256" key="7">
    <source>
        <dbReference type="ARBA" id="ARBA00023145"/>
    </source>
</evidence>
<keyword evidence="11" id="KW-1185">Reference proteome</keyword>
<organism evidence="10 11">
    <name type="scientific">Azospirillum picis</name>
    <dbReference type="NCBI Taxonomy" id="488438"/>
    <lineage>
        <taxon>Bacteria</taxon>
        <taxon>Pseudomonadati</taxon>
        <taxon>Pseudomonadota</taxon>
        <taxon>Alphaproteobacteria</taxon>
        <taxon>Rhodospirillales</taxon>
        <taxon>Azospirillaceae</taxon>
        <taxon>Azospirillum</taxon>
    </lineage>
</organism>
<dbReference type="SUPFAM" id="SSF52743">
    <property type="entry name" value="Subtilisin-like"/>
    <property type="match status" value="1"/>
</dbReference>
<dbReference type="Pfam" id="PF00082">
    <property type="entry name" value="Peptidase_S8"/>
    <property type="match status" value="1"/>
</dbReference>
<keyword evidence="5 8" id="KW-0720">Serine protease</keyword>
<dbReference type="SMART" id="SM00944">
    <property type="entry name" value="Pro-kuma_activ"/>
    <property type="match status" value="1"/>
</dbReference>
<feature type="domain" description="Peptidase S53" evidence="9">
    <location>
        <begin position="172"/>
        <end position="530"/>
    </location>
</feature>
<dbReference type="EMBL" id="JAUSVU010000040">
    <property type="protein sequence ID" value="MDQ0537208.1"/>
    <property type="molecule type" value="Genomic_DNA"/>
</dbReference>
<dbReference type="RefSeq" id="WP_209990922.1">
    <property type="nucleotide sequence ID" value="NZ_JAGINO010000038.1"/>
</dbReference>
<evidence type="ECO:0000259" key="9">
    <source>
        <dbReference type="PROSITE" id="PS51695"/>
    </source>
</evidence>
<dbReference type="PROSITE" id="PS51695">
    <property type="entry name" value="SEDOLISIN"/>
    <property type="match status" value="1"/>
</dbReference>
<feature type="active site" description="Charge relay system" evidence="8">
    <location>
        <position position="249"/>
    </location>
</feature>
<reference evidence="10 11" key="1">
    <citation type="submission" date="2023-07" db="EMBL/GenBank/DDBJ databases">
        <title>Genomic Encyclopedia of Type Strains, Phase IV (KMG-IV): sequencing the most valuable type-strain genomes for metagenomic binning, comparative biology and taxonomic classification.</title>
        <authorList>
            <person name="Goeker M."/>
        </authorList>
    </citation>
    <scope>NUCLEOTIDE SEQUENCE [LARGE SCALE GENOMIC DNA]</scope>
    <source>
        <strain evidence="10 11">DSM 19922</strain>
    </source>
</reference>
<evidence type="ECO:0000256" key="2">
    <source>
        <dbReference type="ARBA" id="ARBA00022670"/>
    </source>
</evidence>
<dbReference type="InterPro" id="IPR050819">
    <property type="entry name" value="Tripeptidyl-peptidase_I"/>
</dbReference>
<gene>
    <name evidence="10" type="ORF">QO018_006108</name>
</gene>
<dbReference type="Gene3D" id="3.40.50.200">
    <property type="entry name" value="Peptidase S8/S53 domain"/>
    <property type="match status" value="1"/>
</dbReference>
<evidence type="ECO:0000256" key="8">
    <source>
        <dbReference type="PROSITE-ProRule" id="PRU01032"/>
    </source>
</evidence>
<dbReference type="CDD" id="cd11377">
    <property type="entry name" value="Pro-peptidase_S53"/>
    <property type="match status" value="1"/>
</dbReference>
<keyword evidence="6" id="KW-0106">Calcium</keyword>
<evidence type="ECO:0000313" key="10">
    <source>
        <dbReference type="EMBL" id="MDQ0537208.1"/>
    </source>
</evidence>
<sequence>MESRYALSGSEQPRAQDAARVGAPAADEVVHVTVYVRQPAPLRSLLSGLAETPPSGRLARRDFLARFAADPQDLDKVAAFARTHGLQVDGVDAGKCLVRLSGPASAVGEAFGVELALFAKGRLRYRSHVGAVRLPEDLKDIVTLVAGLDNHPIARRLATVSPSDAGAPQPGSIAQYTAPELAALYRFPDGDGEGRCLGIIELAAGYLETDLDAYFAALAIPKPEIVAVGPNDPGSVEAPSHGYGEVVMDIEVAAAVVPKARTVVYFATENSQKGFMEVLHEAIHDAANAPEAISVSWGEPESEWSRAAADQMRRIIAEAALLGVTICVAAGDEGASDGTGDGHLAVDFPGSVPEALCCGGTRLVARNGRIEQEITWNDPWWKLATGGGVSTLFPMPSYQAQAGIRPVPAPPAAVQPTGTAGRAVPDVAANADPMTGYRLYILGDWHVSGGTSAVAPLWAALAIRLNQALGGPVGFLNPILYGLPKPSAAAAFNDITEGDNGFYQAQPGWDACTGLGSPDGAGLLTAMAGKMAAKGA</sequence>
<name>A0ABU0MUN2_9PROT</name>
<feature type="active site" description="Charge relay system" evidence="8">
    <location>
        <position position="245"/>
    </location>
</feature>
<dbReference type="InterPro" id="IPR036852">
    <property type="entry name" value="Peptidase_S8/S53_dom_sf"/>
</dbReference>
<accession>A0ABU0MUN2</accession>
<evidence type="ECO:0000256" key="5">
    <source>
        <dbReference type="ARBA" id="ARBA00022825"/>
    </source>
</evidence>
<keyword evidence="2 8" id="KW-0645">Protease</keyword>
<comment type="caution">
    <text evidence="10">The sequence shown here is derived from an EMBL/GenBank/DDBJ whole genome shotgun (WGS) entry which is preliminary data.</text>
</comment>
<dbReference type="InterPro" id="IPR030400">
    <property type="entry name" value="Sedolisin_dom"/>
</dbReference>
<dbReference type="CDD" id="cd04056">
    <property type="entry name" value="Peptidases_S53"/>
    <property type="match status" value="1"/>
</dbReference>
<comment type="cofactor">
    <cofactor evidence="1">
        <name>Ca(2+)</name>
        <dbReference type="ChEBI" id="CHEBI:29108"/>
    </cofactor>
</comment>
<dbReference type="Pfam" id="PF09286">
    <property type="entry name" value="Pro-kuma_activ"/>
    <property type="match status" value="1"/>
</dbReference>
<evidence type="ECO:0000256" key="6">
    <source>
        <dbReference type="ARBA" id="ARBA00022837"/>
    </source>
</evidence>
<feature type="active site" description="Charge relay system" evidence="8">
    <location>
        <position position="452"/>
    </location>
</feature>
<proteinExistence type="predicted"/>